<dbReference type="Proteomes" id="UP000018031">
    <property type="component" value="Unassembled WGS sequence"/>
</dbReference>
<proteinExistence type="predicted"/>
<protein>
    <submittedName>
        <fullName evidence="1">Uncharacterized protein</fullName>
    </submittedName>
</protein>
<reference evidence="1 2" key="2">
    <citation type="journal article" date="2013" name="Genome Announc.">
        <title>Draft Genome Sequences of Porphyromonas crevioricanis JCM 15906T and Porphyromonas cansulci JCM 13913T Isolated from a Canine Oral Cavity.</title>
        <authorList>
            <person name="Sakamoto M."/>
            <person name="Tanaka N."/>
            <person name="Shiwa Y."/>
            <person name="Yoshikawa H."/>
            <person name="Ohkuma M."/>
        </authorList>
    </citation>
    <scope>NUCLEOTIDE SEQUENCE [LARGE SCALE GENOMIC DNA]</scope>
    <source>
        <strain evidence="1 2">JCM 15906</strain>
    </source>
</reference>
<gene>
    <name evidence="1" type="ORF">PORCRE_1657</name>
</gene>
<reference evidence="2" key="1">
    <citation type="journal article" date="2013" name="Genome">
        <title>Draft Genome Sequences of Porphyromonas crevioricanis JCM 15906T and Porphyromonas cansulci JCM 13913T Isolated from a Canine Oral Cavity.</title>
        <authorList>
            <person name="Sakamoto M."/>
            <person name="Tanaka N."/>
            <person name="Shiwa Y."/>
            <person name="Yoshikawa H."/>
            <person name="Ohkuma M."/>
        </authorList>
    </citation>
    <scope>NUCLEOTIDE SEQUENCE [LARGE SCALE GENOMIC DNA]</scope>
    <source>
        <strain evidence="2">JCM 15906</strain>
    </source>
</reference>
<name>T1CS47_9PORP</name>
<comment type="caution">
    <text evidence="1">The sequence shown here is derived from an EMBL/GenBank/DDBJ whole genome shotgun (WGS) entry which is preliminary data.</text>
</comment>
<accession>T1CS47</accession>
<sequence length="40" mass="4954">MRRECVMILPMIHSLFYLRGDCCMVPFFTLKTWLRRMRVC</sequence>
<dbReference type="AlphaFoldDB" id="T1CS47"/>
<dbReference type="EMBL" id="BAOU01000046">
    <property type="protein sequence ID" value="GAD05943.1"/>
    <property type="molecule type" value="Genomic_DNA"/>
</dbReference>
<evidence type="ECO:0000313" key="1">
    <source>
        <dbReference type="EMBL" id="GAD05943.1"/>
    </source>
</evidence>
<organism evidence="1 2">
    <name type="scientific">Porphyromonas crevioricanis JCM 15906</name>
    <dbReference type="NCBI Taxonomy" id="1305617"/>
    <lineage>
        <taxon>Bacteria</taxon>
        <taxon>Pseudomonadati</taxon>
        <taxon>Bacteroidota</taxon>
        <taxon>Bacteroidia</taxon>
        <taxon>Bacteroidales</taxon>
        <taxon>Porphyromonadaceae</taxon>
        <taxon>Porphyromonas</taxon>
    </lineage>
</organism>
<evidence type="ECO:0000313" key="2">
    <source>
        <dbReference type="Proteomes" id="UP000018031"/>
    </source>
</evidence>